<keyword evidence="14 19" id="KW-1133">Transmembrane helix</keyword>
<dbReference type="HOGENOM" id="CLU_004875_2_1_1"/>
<dbReference type="InterPro" id="IPR008271">
    <property type="entry name" value="Ser/Thr_kinase_AS"/>
</dbReference>
<dbReference type="PANTHER" id="PTHR13954:SF6">
    <property type="entry name" value="NON-SPECIFIC SERINE_THREONINE PROTEIN KINASE"/>
    <property type="match status" value="1"/>
</dbReference>
<evidence type="ECO:0000256" key="9">
    <source>
        <dbReference type="ARBA" id="ARBA00022741"/>
    </source>
</evidence>
<dbReference type="GO" id="GO:0046872">
    <property type="term" value="F:metal ion binding"/>
    <property type="evidence" value="ECO:0007669"/>
    <property type="project" value="UniProtKB-KW"/>
</dbReference>
<evidence type="ECO:0000259" key="22">
    <source>
        <dbReference type="PROSITE" id="PS51392"/>
    </source>
</evidence>
<keyword evidence="6 19" id="KW-0812">Transmembrane</keyword>
<feature type="domain" description="Protein kinase" evidence="21">
    <location>
        <begin position="690"/>
        <end position="995"/>
    </location>
</feature>
<dbReference type="PANTHER" id="PTHR13954">
    <property type="entry name" value="IRE1-RELATED"/>
    <property type="match status" value="1"/>
</dbReference>
<evidence type="ECO:0000256" key="1">
    <source>
        <dbReference type="ARBA" id="ARBA00001946"/>
    </source>
</evidence>
<dbReference type="Pfam" id="PF00069">
    <property type="entry name" value="Pkinase"/>
    <property type="match status" value="2"/>
</dbReference>
<evidence type="ECO:0000256" key="14">
    <source>
        <dbReference type="ARBA" id="ARBA00022989"/>
    </source>
</evidence>
<keyword evidence="11" id="KW-0378">Hydrolase</keyword>
<gene>
    <name evidence="23" type="primary">TDEL0E02600</name>
    <name evidence="23" type="ORF">TDEL_0E02600</name>
</gene>
<keyword evidence="12" id="KW-0067">ATP-binding</keyword>
<dbReference type="RefSeq" id="XP_003681714.1">
    <property type="nucleotide sequence ID" value="XM_003681666.1"/>
</dbReference>
<evidence type="ECO:0000256" key="20">
    <source>
        <dbReference type="SAM" id="SignalP"/>
    </source>
</evidence>
<dbReference type="FunCoup" id="G8ZV59">
    <property type="interactions" value="171"/>
</dbReference>
<keyword evidence="8 20" id="KW-0732">Signal</keyword>
<dbReference type="GO" id="GO:1990332">
    <property type="term" value="C:Ire1 complex"/>
    <property type="evidence" value="ECO:0007669"/>
    <property type="project" value="EnsemblFungi"/>
</dbReference>
<dbReference type="GO" id="GO:0004521">
    <property type="term" value="F:RNA endonuclease activity"/>
    <property type="evidence" value="ECO:0007669"/>
    <property type="project" value="EnsemblFungi"/>
</dbReference>
<evidence type="ECO:0000256" key="13">
    <source>
        <dbReference type="ARBA" id="ARBA00022842"/>
    </source>
</evidence>
<dbReference type="InterPro" id="IPR038357">
    <property type="entry name" value="KEN_sf"/>
</dbReference>
<dbReference type="EMBL" id="HE616746">
    <property type="protein sequence ID" value="CCE92503.1"/>
    <property type="molecule type" value="Genomic_DNA"/>
</dbReference>
<comment type="catalytic activity">
    <reaction evidence="18">
        <text>L-seryl-[protein] + ATP = O-phospho-L-seryl-[protein] + ADP + H(+)</text>
        <dbReference type="Rhea" id="RHEA:17989"/>
        <dbReference type="Rhea" id="RHEA-COMP:9863"/>
        <dbReference type="Rhea" id="RHEA-COMP:11604"/>
        <dbReference type="ChEBI" id="CHEBI:15378"/>
        <dbReference type="ChEBI" id="CHEBI:29999"/>
        <dbReference type="ChEBI" id="CHEBI:30616"/>
        <dbReference type="ChEBI" id="CHEBI:83421"/>
        <dbReference type="ChEBI" id="CHEBI:456216"/>
        <dbReference type="EC" id="2.7.11.1"/>
    </reaction>
    <physiologicalReaction direction="left-to-right" evidence="18">
        <dbReference type="Rhea" id="RHEA:17990"/>
    </physiologicalReaction>
</comment>
<dbReference type="GO" id="GO:0006020">
    <property type="term" value="P:inositol metabolic process"/>
    <property type="evidence" value="ECO:0007669"/>
    <property type="project" value="EnsemblFungi"/>
</dbReference>
<dbReference type="GO" id="GO:0042802">
    <property type="term" value="F:identical protein binding"/>
    <property type="evidence" value="ECO:0007669"/>
    <property type="project" value="EnsemblFungi"/>
</dbReference>
<evidence type="ECO:0000256" key="17">
    <source>
        <dbReference type="ARBA" id="ARBA00048659"/>
    </source>
</evidence>
<dbReference type="GO" id="GO:0070059">
    <property type="term" value="P:intrinsic apoptotic signaling pathway in response to endoplasmic reticulum stress"/>
    <property type="evidence" value="ECO:0007669"/>
    <property type="project" value="TreeGrafter"/>
</dbReference>
<keyword evidence="24" id="KW-1185">Reference proteome</keyword>
<dbReference type="GO" id="GO:0034067">
    <property type="term" value="P:protein localization to Golgi apparatus"/>
    <property type="evidence" value="ECO:0007669"/>
    <property type="project" value="EnsemblFungi"/>
</dbReference>
<feature type="transmembrane region" description="Helical" evidence="19">
    <location>
        <begin position="539"/>
        <end position="560"/>
    </location>
</feature>
<dbReference type="InterPro" id="IPR010513">
    <property type="entry name" value="KEN_dom"/>
</dbReference>
<evidence type="ECO:0000259" key="21">
    <source>
        <dbReference type="PROSITE" id="PS50011"/>
    </source>
</evidence>
<evidence type="ECO:0000256" key="18">
    <source>
        <dbReference type="ARBA" id="ARBA00048977"/>
    </source>
</evidence>
<dbReference type="GO" id="GO:0016787">
    <property type="term" value="F:hydrolase activity"/>
    <property type="evidence" value="ECO:0007669"/>
    <property type="project" value="UniProtKB-KW"/>
</dbReference>
<comment type="subcellular location">
    <subcellularLocation>
        <location evidence="2">Membrane</location>
        <topology evidence="2">Single-pass type I membrane protein</topology>
    </subcellularLocation>
</comment>
<keyword evidence="9" id="KW-0547">Nucleotide-binding</keyword>
<keyword evidence="10" id="KW-0418">Kinase</keyword>
<keyword evidence="15 19" id="KW-0472">Membrane</keyword>
<evidence type="ECO:0000256" key="10">
    <source>
        <dbReference type="ARBA" id="ARBA00022777"/>
    </source>
</evidence>
<evidence type="ECO:0000256" key="2">
    <source>
        <dbReference type="ARBA" id="ARBA00004479"/>
    </source>
</evidence>
<dbReference type="Proteomes" id="UP000005627">
    <property type="component" value="Chromosome 5"/>
</dbReference>
<comment type="cofactor">
    <cofactor evidence="1">
        <name>Mg(2+)</name>
        <dbReference type="ChEBI" id="CHEBI:18420"/>
    </cofactor>
</comment>
<dbReference type="InterPro" id="IPR045133">
    <property type="entry name" value="IRE1/2-like"/>
</dbReference>
<dbReference type="GeneID" id="11503904"/>
<organism evidence="23 24">
    <name type="scientific">Torulaspora delbrueckii</name>
    <name type="common">Yeast</name>
    <name type="synonym">Candida colliculosa</name>
    <dbReference type="NCBI Taxonomy" id="4950"/>
    <lineage>
        <taxon>Eukaryota</taxon>
        <taxon>Fungi</taxon>
        <taxon>Dikarya</taxon>
        <taxon>Ascomycota</taxon>
        <taxon>Saccharomycotina</taxon>
        <taxon>Saccharomycetes</taxon>
        <taxon>Saccharomycetales</taxon>
        <taxon>Saccharomycetaceae</taxon>
        <taxon>Torulaspora</taxon>
    </lineage>
</organism>
<evidence type="ECO:0000256" key="11">
    <source>
        <dbReference type="ARBA" id="ARBA00022801"/>
    </source>
</evidence>
<dbReference type="AlphaFoldDB" id="G8ZV59"/>
<dbReference type="Gene3D" id="3.30.200.20">
    <property type="entry name" value="Phosphorylase Kinase, domain 1"/>
    <property type="match status" value="1"/>
</dbReference>
<dbReference type="GO" id="GO:0006397">
    <property type="term" value="P:mRNA processing"/>
    <property type="evidence" value="ECO:0007669"/>
    <property type="project" value="InterPro"/>
</dbReference>
<dbReference type="PROSITE" id="PS50011">
    <property type="entry name" value="PROTEIN_KINASE_DOM"/>
    <property type="match status" value="1"/>
</dbReference>
<dbReference type="CDD" id="cd09769">
    <property type="entry name" value="Luminal_IRE1"/>
    <property type="match status" value="1"/>
</dbReference>
<accession>G8ZV59</accession>
<evidence type="ECO:0000256" key="16">
    <source>
        <dbReference type="ARBA" id="ARBA00023180"/>
    </source>
</evidence>
<dbReference type="SMART" id="SM00564">
    <property type="entry name" value="PQQ"/>
    <property type="match status" value="3"/>
</dbReference>
<dbReference type="PROSITE" id="PS00108">
    <property type="entry name" value="PROTEIN_KINASE_ST"/>
    <property type="match status" value="1"/>
</dbReference>
<keyword evidence="4" id="KW-0723">Serine/threonine-protein kinase</keyword>
<evidence type="ECO:0000256" key="5">
    <source>
        <dbReference type="ARBA" id="ARBA00022679"/>
    </source>
</evidence>
<dbReference type="Gene3D" id="2.130.10.10">
    <property type="entry name" value="YVTN repeat-like/Quinoprotein amine dehydrogenase"/>
    <property type="match status" value="1"/>
</dbReference>
<dbReference type="eggNOG" id="KOG1027">
    <property type="taxonomic scope" value="Eukaryota"/>
</dbReference>
<evidence type="ECO:0000256" key="7">
    <source>
        <dbReference type="ARBA" id="ARBA00022723"/>
    </source>
</evidence>
<dbReference type="SUPFAM" id="SSF56112">
    <property type="entry name" value="Protein kinase-like (PK-like)"/>
    <property type="match status" value="1"/>
</dbReference>
<dbReference type="FunFam" id="3.30.200.20:FF:000077">
    <property type="entry name" value="Putative Serine/threonine-protein kinase/endoribonuclease IRE1"/>
    <property type="match status" value="1"/>
</dbReference>
<dbReference type="InterPro" id="IPR015943">
    <property type="entry name" value="WD40/YVTN_repeat-like_dom_sf"/>
</dbReference>
<dbReference type="FunFam" id="1.20.1440.180:FF:000002">
    <property type="entry name" value="Serine/threonine-protein kinase/endoribonuclease IRE1"/>
    <property type="match status" value="1"/>
</dbReference>
<dbReference type="InterPro" id="IPR011047">
    <property type="entry name" value="Quinoprotein_ADH-like_sf"/>
</dbReference>
<reference evidence="23 24" key="1">
    <citation type="journal article" date="2011" name="Proc. Natl. Acad. Sci. U.S.A.">
        <title>Evolutionary erosion of yeast sex chromosomes by mating-type switching accidents.</title>
        <authorList>
            <person name="Gordon J.L."/>
            <person name="Armisen D."/>
            <person name="Proux-Wera E."/>
            <person name="Oheigeartaigh S.S."/>
            <person name="Byrne K.P."/>
            <person name="Wolfe K.H."/>
        </authorList>
    </citation>
    <scope>NUCLEOTIDE SEQUENCE [LARGE SCALE GENOMIC DNA]</scope>
    <source>
        <strain evidence="24">ATCC 10662 / CBS 1146 / NBRC 0425 / NCYC 2629 / NRRL Y-866</strain>
    </source>
</reference>
<feature type="chain" id="PRO_5003519698" description="non-specific serine/threonine protein kinase" evidence="20">
    <location>
        <begin position="23"/>
        <end position="1129"/>
    </location>
</feature>
<evidence type="ECO:0000256" key="19">
    <source>
        <dbReference type="SAM" id="Phobius"/>
    </source>
</evidence>
<evidence type="ECO:0000256" key="4">
    <source>
        <dbReference type="ARBA" id="ARBA00022527"/>
    </source>
</evidence>
<comment type="catalytic activity">
    <reaction evidence="17">
        <text>L-threonyl-[protein] + ATP = O-phospho-L-threonyl-[protein] + ADP + H(+)</text>
        <dbReference type="Rhea" id="RHEA:46608"/>
        <dbReference type="Rhea" id="RHEA-COMP:11060"/>
        <dbReference type="Rhea" id="RHEA-COMP:11605"/>
        <dbReference type="ChEBI" id="CHEBI:15378"/>
        <dbReference type="ChEBI" id="CHEBI:30013"/>
        <dbReference type="ChEBI" id="CHEBI:30616"/>
        <dbReference type="ChEBI" id="CHEBI:61977"/>
        <dbReference type="ChEBI" id="CHEBI:456216"/>
        <dbReference type="EC" id="2.7.11.1"/>
    </reaction>
    <physiologicalReaction direction="left-to-right" evidence="17">
        <dbReference type="Rhea" id="RHEA:46609"/>
    </physiologicalReaction>
</comment>
<dbReference type="GO" id="GO:0004674">
    <property type="term" value="F:protein serine/threonine kinase activity"/>
    <property type="evidence" value="ECO:0007669"/>
    <property type="project" value="UniProtKB-KW"/>
</dbReference>
<dbReference type="InterPro" id="IPR011009">
    <property type="entry name" value="Kinase-like_dom_sf"/>
</dbReference>
<dbReference type="SUPFAM" id="SSF50998">
    <property type="entry name" value="Quinoprotein alcohol dehydrogenase-like"/>
    <property type="match status" value="1"/>
</dbReference>
<evidence type="ECO:0000313" key="24">
    <source>
        <dbReference type="Proteomes" id="UP000005627"/>
    </source>
</evidence>
<dbReference type="InParanoid" id="G8ZV59"/>
<dbReference type="EC" id="2.7.11.1" evidence="3"/>
<evidence type="ECO:0000313" key="23">
    <source>
        <dbReference type="EMBL" id="CCE92503.1"/>
    </source>
</evidence>
<dbReference type="OrthoDB" id="63989at2759"/>
<dbReference type="CDD" id="cd10422">
    <property type="entry name" value="RNase_Ire1"/>
    <property type="match status" value="1"/>
</dbReference>
<sequence>MKKLYCVAIVIQLLCCLKLCLGSTLRSDIDYDPPITRASSVTLERDLHSTLNSKVEYHTVSPIALRKHRSKDVNPTVDFGKVPRRGLGPTPLVEQDNAYWNDVVTAPGRAASMQPQHDRALEKLSLSNMLLATDLEGGLHGIDRENGQIQWSIDSSFFEPLIKVSEVTNTTIYETLIVEPYNEGKIYYFSPFQGVQKLPVTISELVSSSPMHLKTDLTVNESGAVVKDEKTYTGSRSAAIYTIDLLTGEILSAYGPGTENKKYKYDQETCRTRGFGSKECGNLIVVGKTTYHLSINSQDERSYNVTYSRWQQNTLDMHLASQNLYSQDGIYIAPFRDKTLLAINTDYRIAKWVSSEFPGIVNGIFDVFQDETRGENILVPHPLKSPDERLGNNRVYLGQSEQGTWFALSAESFPSLVEASPVSKYSVSEKWRAPSIFENEDLIKAALTGVHELKSMKYERIFDGHVKHNEILSLPERSPPLIAPPAHVAHNEVIEESNSLDKHISPLELEAYRLKVQEQIANEIMQQNRGSIVYVVGRFIYRVIESGLILLFAFFILMVLQRFKIIMPLPILLEKSGLIPAKEIKTKEVEIEEDQFQGMGNIADEQISDTTTIATGELSNDDSITKVEMEERNPETEQLTNRDAKNLVVEKKKRKRGNRGGKKLKKRLPVDENLQSIETMEFEHDLKTLTVSEKVLGYGSSGTVVLQGKFQGRPVAVKRILLDFCDIASQEIKLLTESDDHPNVVRYFCSESTEKFLYIALELCNSTLEDLVEAKKNSDEIMRMKNNIDLIDVLKQIACGVAHLHSLKIIHRDIKPQNILVSTSKKFVAGQKAEDGNVRILLSDFGLCKQLGADESSLRTYANNAGGTSGWRAPELLDDSTRKMIESIAEEDGKAESPIVSFYDHATKQRLTRAIDIFSMGCVFYYVLSNGEHPFGSRYLREANIIRGNCDLSGLRKSLKKRSLVVEAADMISTMVEKDPLKRPTALTVLSHPFFWSSAKKLEFLLKVSDRFEVERRDPPSPLLLQLEAKASKVILNGDWTTKFDKEFMENLGKYRKYSGSKLMDLLRALRNKYHHFMDLPEDLAAVMGPIPNGFYDYFTLRFPNLLMVIYSLVKDKLGNDQILSKFLN</sequence>
<dbReference type="SMART" id="SM00220">
    <property type="entry name" value="S_TKc"/>
    <property type="match status" value="1"/>
</dbReference>
<dbReference type="PROSITE" id="PS51392">
    <property type="entry name" value="KEN"/>
    <property type="match status" value="1"/>
</dbReference>
<dbReference type="Gene3D" id="1.20.1440.180">
    <property type="entry name" value="KEN domain"/>
    <property type="match status" value="1"/>
</dbReference>
<dbReference type="GO" id="GO:0005524">
    <property type="term" value="F:ATP binding"/>
    <property type="evidence" value="ECO:0007669"/>
    <property type="project" value="UniProtKB-KW"/>
</dbReference>
<dbReference type="GO" id="GO:0036498">
    <property type="term" value="P:IRE1-mediated unfolded protein response"/>
    <property type="evidence" value="ECO:0007669"/>
    <property type="project" value="EnsemblFungi"/>
</dbReference>
<dbReference type="GO" id="GO:0005634">
    <property type="term" value="C:nucleus"/>
    <property type="evidence" value="ECO:0007669"/>
    <property type="project" value="EnsemblFungi"/>
</dbReference>
<evidence type="ECO:0000256" key="6">
    <source>
        <dbReference type="ARBA" id="ARBA00022692"/>
    </source>
</evidence>
<proteinExistence type="predicted"/>
<dbReference type="Pfam" id="PF06479">
    <property type="entry name" value="Ribonuc_2-5A"/>
    <property type="match status" value="1"/>
</dbReference>
<dbReference type="SMART" id="SM00580">
    <property type="entry name" value="PUG"/>
    <property type="match status" value="1"/>
</dbReference>
<name>G8ZV59_TORDE</name>
<keyword evidence="16" id="KW-0325">Glycoprotein</keyword>
<dbReference type="InterPro" id="IPR000719">
    <property type="entry name" value="Prot_kinase_dom"/>
</dbReference>
<dbReference type="InterPro" id="IPR018391">
    <property type="entry name" value="PQQ_b-propeller_rpt"/>
</dbReference>
<dbReference type="KEGG" id="tdl:TDEL_0E02600"/>
<protein>
    <recommendedName>
        <fullName evidence="3">non-specific serine/threonine protein kinase</fullName>
        <ecNumber evidence="3">2.7.11.1</ecNumber>
    </recommendedName>
</protein>
<evidence type="ECO:0000256" key="12">
    <source>
        <dbReference type="ARBA" id="ARBA00022840"/>
    </source>
</evidence>
<evidence type="ECO:0000256" key="8">
    <source>
        <dbReference type="ARBA" id="ARBA00022729"/>
    </source>
</evidence>
<dbReference type="CDD" id="cd13982">
    <property type="entry name" value="STKc_IRE1"/>
    <property type="match status" value="1"/>
</dbReference>
<keyword evidence="5" id="KW-0808">Transferase</keyword>
<dbReference type="GO" id="GO:1990604">
    <property type="term" value="C:IRE1-TRAF2-ASK1 complex"/>
    <property type="evidence" value="ECO:0007669"/>
    <property type="project" value="TreeGrafter"/>
</dbReference>
<dbReference type="FunFam" id="1.10.510.10:FF:000572">
    <property type="entry name" value="Serine/threonine-protein kinase/endoribonuclease IRE1"/>
    <property type="match status" value="1"/>
</dbReference>
<evidence type="ECO:0000256" key="3">
    <source>
        <dbReference type="ARBA" id="ARBA00012513"/>
    </source>
</evidence>
<keyword evidence="7" id="KW-0479">Metal-binding</keyword>
<feature type="domain" description="KEN" evidence="22">
    <location>
        <begin position="998"/>
        <end position="1129"/>
    </location>
</feature>
<dbReference type="GO" id="GO:0051082">
    <property type="term" value="F:unfolded protein binding"/>
    <property type="evidence" value="ECO:0007669"/>
    <property type="project" value="EnsemblFungi"/>
</dbReference>
<keyword evidence="13" id="KW-0460">Magnesium</keyword>
<evidence type="ECO:0000256" key="15">
    <source>
        <dbReference type="ARBA" id="ARBA00023136"/>
    </source>
</evidence>
<feature type="signal peptide" evidence="20">
    <location>
        <begin position="1"/>
        <end position="22"/>
    </location>
</feature>
<dbReference type="Gene3D" id="1.10.510.10">
    <property type="entry name" value="Transferase(Phosphotransferase) domain 1"/>
    <property type="match status" value="1"/>
</dbReference>
<dbReference type="STRING" id="1076872.G8ZV59"/>
<dbReference type="GO" id="GO:0031505">
    <property type="term" value="P:fungal-type cell wall organization"/>
    <property type="evidence" value="ECO:0007669"/>
    <property type="project" value="EnsemblFungi"/>
</dbReference>